<keyword evidence="3" id="KW-1185">Reference proteome</keyword>
<comment type="caution">
    <text evidence="2">The sequence shown here is derived from an EMBL/GenBank/DDBJ whole genome shotgun (WGS) entry which is preliminary data.</text>
</comment>
<evidence type="ECO:0000313" key="3">
    <source>
        <dbReference type="Proteomes" id="UP001189757"/>
    </source>
</evidence>
<evidence type="ECO:0000313" key="2">
    <source>
        <dbReference type="EMBL" id="CAJ0815132.1"/>
    </source>
</evidence>
<name>A0ABM9K515_9RALS</name>
<protein>
    <recommendedName>
        <fullName evidence="4">Transmembrane protein</fullName>
    </recommendedName>
</protein>
<reference evidence="2 3" key="1">
    <citation type="submission" date="2023-07" db="EMBL/GenBank/DDBJ databases">
        <authorList>
            <person name="Peeters C."/>
        </authorList>
    </citation>
    <scope>NUCLEOTIDE SEQUENCE [LARGE SCALE GENOMIC DNA]</scope>
    <source>
        <strain evidence="2 3">LMG 18101</strain>
    </source>
</reference>
<feature type="transmembrane region" description="Helical" evidence="1">
    <location>
        <begin position="33"/>
        <end position="52"/>
    </location>
</feature>
<accession>A0ABM9K515</accession>
<evidence type="ECO:0000256" key="1">
    <source>
        <dbReference type="SAM" id="Phobius"/>
    </source>
</evidence>
<evidence type="ECO:0008006" key="4">
    <source>
        <dbReference type="Google" id="ProtNLM"/>
    </source>
</evidence>
<keyword evidence="1" id="KW-1133">Transmembrane helix</keyword>
<organism evidence="2 3">
    <name type="scientific">Ralstonia flaminis</name>
    <dbReference type="NCBI Taxonomy" id="3058597"/>
    <lineage>
        <taxon>Bacteria</taxon>
        <taxon>Pseudomonadati</taxon>
        <taxon>Pseudomonadota</taxon>
        <taxon>Betaproteobacteria</taxon>
        <taxon>Burkholderiales</taxon>
        <taxon>Burkholderiaceae</taxon>
        <taxon>Ralstonia</taxon>
    </lineage>
</organism>
<dbReference type="Proteomes" id="UP001189757">
    <property type="component" value="Unassembled WGS sequence"/>
</dbReference>
<dbReference type="RefSeq" id="WP_199027025.1">
    <property type="nucleotide sequence ID" value="NZ_CATZLL010000007.1"/>
</dbReference>
<keyword evidence="1" id="KW-0812">Transmembrane</keyword>
<dbReference type="EMBL" id="CATZLL010000007">
    <property type="protein sequence ID" value="CAJ0815132.1"/>
    <property type="molecule type" value="Genomic_DNA"/>
</dbReference>
<proteinExistence type="predicted"/>
<sequence length="92" mass="10003">MLAIGAGIAWFFFILGPLRQAQAAATTVRYSLRVMVLLAGCLVFGLGLLIGSDKLAWHDAQRASASPRSAGRSSAGFYWWFKQQFSALGYDT</sequence>
<gene>
    <name evidence="2" type="ORF">LMG18101_02485</name>
</gene>
<keyword evidence="1" id="KW-0472">Membrane</keyword>